<dbReference type="AlphaFoldDB" id="A0A317PRL3"/>
<evidence type="ECO:0000313" key="3">
    <source>
        <dbReference type="Proteomes" id="UP000246352"/>
    </source>
</evidence>
<evidence type="ECO:0000256" key="1">
    <source>
        <dbReference type="SAM" id="SignalP"/>
    </source>
</evidence>
<protein>
    <submittedName>
        <fullName evidence="2">Uncharacterized protein</fullName>
    </submittedName>
</protein>
<comment type="caution">
    <text evidence="2">The sequence shown here is derived from an EMBL/GenBank/DDBJ whole genome shotgun (WGS) entry which is preliminary data.</text>
</comment>
<dbReference type="Proteomes" id="UP000246352">
    <property type="component" value="Unassembled WGS sequence"/>
</dbReference>
<name>A0A317PRL3_9HYPH</name>
<keyword evidence="1" id="KW-0732">Signal</keyword>
<gene>
    <name evidence="2" type="ORF">DFR52_102868</name>
</gene>
<feature type="chain" id="PRO_5016337507" evidence="1">
    <location>
        <begin position="21"/>
        <end position="64"/>
    </location>
</feature>
<accession>A0A317PRL3</accession>
<organism evidence="2 3">
    <name type="scientific">Hoeflea marina</name>
    <dbReference type="NCBI Taxonomy" id="274592"/>
    <lineage>
        <taxon>Bacteria</taxon>
        <taxon>Pseudomonadati</taxon>
        <taxon>Pseudomonadota</taxon>
        <taxon>Alphaproteobacteria</taxon>
        <taxon>Hyphomicrobiales</taxon>
        <taxon>Rhizobiaceae</taxon>
        <taxon>Hoeflea</taxon>
    </lineage>
</organism>
<evidence type="ECO:0000313" key="2">
    <source>
        <dbReference type="EMBL" id="PWW02200.1"/>
    </source>
</evidence>
<reference evidence="2 3" key="1">
    <citation type="submission" date="2018-05" db="EMBL/GenBank/DDBJ databases">
        <title>Genomic Encyclopedia of Type Strains, Phase IV (KMG-IV): sequencing the most valuable type-strain genomes for metagenomic binning, comparative biology and taxonomic classification.</title>
        <authorList>
            <person name="Goeker M."/>
        </authorList>
    </citation>
    <scope>NUCLEOTIDE SEQUENCE [LARGE SCALE GENOMIC DNA]</scope>
    <source>
        <strain evidence="2 3">DSM 16791</strain>
    </source>
</reference>
<keyword evidence="3" id="KW-1185">Reference proteome</keyword>
<dbReference type="EMBL" id="QGTR01000002">
    <property type="protein sequence ID" value="PWW02200.1"/>
    <property type="molecule type" value="Genomic_DNA"/>
</dbReference>
<sequence length="64" mass="6379">MTKIIFALGLTLAASTSAFAASSALDVQDAPSAVAGQSMVDYTATAAIGTETEGNKFAVSPRAL</sequence>
<proteinExistence type="predicted"/>
<dbReference type="RefSeq" id="WP_110031902.1">
    <property type="nucleotide sequence ID" value="NZ_QGTR01000002.1"/>
</dbReference>
<feature type="signal peptide" evidence="1">
    <location>
        <begin position="1"/>
        <end position="20"/>
    </location>
</feature>